<dbReference type="InterPro" id="IPR011335">
    <property type="entry name" value="Restrct_endonuc-II-like"/>
</dbReference>
<dbReference type="Gene3D" id="3.90.320.10">
    <property type="match status" value="1"/>
</dbReference>
<evidence type="ECO:0000259" key="1">
    <source>
        <dbReference type="Pfam" id="PF09588"/>
    </source>
</evidence>
<dbReference type="InterPro" id="IPR051703">
    <property type="entry name" value="NF-kappa-B_Signaling_Reg"/>
</dbReference>
<protein>
    <submittedName>
        <fullName evidence="2">YqaJ viral recombinase family protein</fullName>
    </submittedName>
</protein>
<keyword evidence="3" id="KW-1185">Reference proteome</keyword>
<comment type="caution">
    <text evidence="2">The sequence shown here is derived from an EMBL/GenBank/DDBJ whole genome shotgun (WGS) entry which is preliminary data.</text>
</comment>
<dbReference type="InterPro" id="IPR011604">
    <property type="entry name" value="PDDEXK-like_dom_sf"/>
</dbReference>
<sequence length="327" mass="36521">MSKAPYSAEAEWCWPRKESTWHKLRKPDITATSAAALFGCSPYMTPFDMFHRMAGNITVEFEETERMLWGKRLQNAIALGVCADNGWEIVDAHPFLYARSKTVAGMGASPDYIITDPARPELGYGVLEIKNVDLFVAGKDWSEDEAPPHIEFQVQHQLAVTGFMWGVVAGLIGGNTVKAFRRERDAEVIAEIISRVEDMHGRVKRGEAPAADYLADYETIRTLYRHATVAKSFNLDLPGEEPELDPAKLQELFAAKYAADIAFKNAKEDKERTSAELLDFIKDTETVFGGGWKLSASTVHREASTVTYPATSYRNLRLSKPKPKKGN</sequence>
<dbReference type="PANTHER" id="PTHR46609:SF6">
    <property type="entry name" value="EXONUCLEASE, PHAGE-TYPE_RECB, C-TERMINAL DOMAIN-CONTAINING PROTEIN-RELATED"/>
    <property type="match status" value="1"/>
</dbReference>
<dbReference type="Proteomes" id="UP001366503">
    <property type="component" value="Unassembled WGS sequence"/>
</dbReference>
<feature type="domain" description="YqaJ viral recombinase" evidence="1">
    <location>
        <begin position="21"/>
        <end position="163"/>
    </location>
</feature>
<evidence type="ECO:0000313" key="2">
    <source>
        <dbReference type="EMBL" id="MEI9402350.1"/>
    </source>
</evidence>
<dbReference type="SUPFAM" id="SSF52980">
    <property type="entry name" value="Restriction endonuclease-like"/>
    <property type="match status" value="1"/>
</dbReference>
<gene>
    <name evidence="2" type="ORF">O7A05_09255</name>
</gene>
<name>A0ABU8K9J5_9HYPH</name>
<organism evidence="2 3">
    <name type="scientific">Mesorhizobium argentiipisi</name>
    <dbReference type="NCBI Taxonomy" id="3015175"/>
    <lineage>
        <taxon>Bacteria</taxon>
        <taxon>Pseudomonadati</taxon>
        <taxon>Pseudomonadota</taxon>
        <taxon>Alphaproteobacteria</taxon>
        <taxon>Hyphomicrobiales</taxon>
        <taxon>Phyllobacteriaceae</taxon>
        <taxon>Mesorhizobium</taxon>
    </lineage>
</organism>
<dbReference type="Pfam" id="PF09588">
    <property type="entry name" value="YqaJ"/>
    <property type="match status" value="1"/>
</dbReference>
<dbReference type="RefSeq" id="WP_337092690.1">
    <property type="nucleotide sequence ID" value="NZ_JAPYKO010000004.1"/>
</dbReference>
<evidence type="ECO:0000313" key="3">
    <source>
        <dbReference type="Proteomes" id="UP001366503"/>
    </source>
</evidence>
<dbReference type="InterPro" id="IPR019080">
    <property type="entry name" value="YqaJ_viral_recombinase"/>
</dbReference>
<reference evidence="2 3" key="1">
    <citation type="submission" date="2022-12" db="EMBL/GenBank/DDBJ databases">
        <authorList>
            <person name="Muema E."/>
        </authorList>
    </citation>
    <scope>NUCLEOTIDE SEQUENCE [LARGE SCALE GENOMIC DNA]</scope>
    <source>
        <strain evidence="3">1330</strain>
    </source>
</reference>
<accession>A0ABU8K9J5</accession>
<dbReference type="EMBL" id="JAPYKO010000004">
    <property type="protein sequence ID" value="MEI9402350.1"/>
    <property type="molecule type" value="Genomic_DNA"/>
</dbReference>
<dbReference type="PANTHER" id="PTHR46609">
    <property type="entry name" value="EXONUCLEASE, PHAGE-TYPE/RECB, C-TERMINAL DOMAIN-CONTAINING PROTEIN"/>
    <property type="match status" value="1"/>
</dbReference>
<proteinExistence type="predicted"/>